<dbReference type="GO" id="GO:0004048">
    <property type="term" value="F:anthranilate phosphoribosyltransferase activity"/>
    <property type="evidence" value="ECO:0007669"/>
    <property type="project" value="InterPro"/>
</dbReference>
<dbReference type="PANTHER" id="PTHR43285:SF2">
    <property type="entry name" value="ANTHRANILATE PHOSPHORIBOSYLTRANSFERASE"/>
    <property type="match status" value="1"/>
</dbReference>
<gene>
    <name evidence="5" type="ORF">LCGC14_1088580</name>
</gene>
<proteinExistence type="inferred from homology"/>
<dbReference type="Gene3D" id="3.40.1030.10">
    <property type="entry name" value="Nucleoside phosphorylase/phosphoribosyltransferase catalytic domain"/>
    <property type="match status" value="1"/>
</dbReference>
<dbReference type="InterPro" id="IPR005940">
    <property type="entry name" value="Anthranilate_Pribosyl_Tfrase"/>
</dbReference>
<dbReference type="EMBL" id="LAZR01004819">
    <property type="protein sequence ID" value="KKN05315.1"/>
    <property type="molecule type" value="Genomic_DNA"/>
</dbReference>
<accession>A0A0F9MDB2</accession>
<dbReference type="InterPro" id="IPR000312">
    <property type="entry name" value="Glycosyl_Trfase_fam3"/>
</dbReference>
<evidence type="ECO:0000259" key="4">
    <source>
        <dbReference type="Pfam" id="PF02885"/>
    </source>
</evidence>
<evidence type="ECO:0000259" key="3">
    <source>
        <dbReference type="Pfam" id="PF00591"/>
    </source>
</evidence>
<name>A0A0F9MDB2_9ZZZZ</name>
<dbReference type="InterPro" id="IPR035902">
    <property type="entry name" value="Nuc_phospho_transferase"/>
</dbReference>
<comment type="caution">
    <text evidence="5">The sequence shown here is derived from an EMBL/GenBank/DDBJ whole genome shotgun (WGS) entry which is preliminary data.</text>
</comment>
<dbReference type="GO" id="GO:0000162">
    <property type="term" value="P:L-tryptophan biosynthetic process"/>
    <property type="evidence" value="ECO:0007669"/>
    <property type="project" value="InterPro"/>
</dbReference>
<dbReference type="InterPro" id="IPR036320">
    <property type="entry name" value="Glycosyl_Trfase_fam3_N_dom_sf"/>
</dbReference>
<dbReference type="SUPFAM" id="SSF47648">
    <property type="entry name" value="Nucleoside phosphorylase/phosphoribosyltransferase N-terminal domain"/>
    <property type="match status" value="1"/>
</dbReference>
<sequence length="332" mass="35995">MKETLNKLINHDILSKADAKKILFNMAKGDYNTSQIAAFVTVYMMRSITIEELEGFRDALLELCLRVDLSAFDPIDLCGTGGDGKDTFNISTLASFITAGAGVKVTKHGNYGVSSTCGSSNVMEYLGIKFSSDKDFLEKCINDAGICVLHAPLFHPAMKNVAPIRRDLAVKTFFNMLGPMVNPAFPKNQMVGVFNLELARMYGYLYQNTDKKFTVLHALDGYDEISLTGNTKTISNRSEGMLKPSDFGVQAIKQSQITGGDTIESSAKIFVNVLKGQGTEAQNNVVCANAGVAIATVRDISIKEGFEQAKESLLGGKGLQALTKLQELSKVS</sequence>
<keyword evidence="1" id="KW-0328">Glycosyltransferase</keyword>
<dbReference type="SUPFAM" id="SSF52418">
    <property type="entry name" value="Nucleoside phosphorylase/phosphoribosyltransferase catalytic domain"/>
    <property type="match status" value="1"/>
</dbReference>
<evidence type="ECO:0000256" key="1">
    <source>
        <dbReference type="ARBA" id="ARBA00022676"/>
    </source>
</evidence>
<dbReference type="PANTHER" id="PTHR43285">
    <property type="entry name" value="ANTHRANILATE PHOSPHORIBOSYLTRANSFERASE"/>
    <property type="match status" value="1"/>
</dbReference>
<evidence type="ECO:0000256" key="2">
    <source>
        <dbReference type="ARBA" id="ARBA00022679"/>
    </source>
</evidence>
<reference evidence="5" key="1">
    <citation type="journal article" date="2015" name="Nature">
        <title>Complex archaea that bridge the gap between prokaryotes and eukaryotes.</title>
        <authorList>
            <person name="Spang A."/>
            <person name="Saw J.H."/>
            <person name="Jorgensen S.L."/>
            <person name="Zaremba-Niedzwiedzka K."/>
            <person name="Martijn J."/>
            <person name="Lind A.E."/>
            <person name="van Eijk R."/>
            <person name="Schleper C."/>
            <person name="Guy L."/>
            <person name="Ettema T.J."/>
        </authorList>
    </citation>
    <scope>NUCLEOTIDE SEQUENCE</scope>
</reference>
<feature type="domain" description="Glycosyl transferase family 3 N-terminal" evidence="4">
    <location>
        <begin position="2"/>
        <end position="63"/>
    </location>
</feature>
<protein>
    <recommendedName>
        <fullName evidence="6">Glycosyl transferase family 3 domain-containing protein</fullName>
    </recommendedName>
</protein>
<dbReference type="Pfam" id="PF00591">
    <property type="entry name" value="Glycos_transf_3"/>
    <property type="match status" value="1"/>
</dbReference>
<dbReference type="InterPro" id="IPR017459">
    <property type="entry name" value="Glycosyl_Trfase_fam3_N_dom"/>
</dbReference>
<dbReference type="HAMAP" id="MF_00211">
    <property type="entry name" value="TrpD"/>
    <property type="match status" value="1"/>
</dbReference>
<dbReference type="Gene3D" id="1.20.970.10">
    <property type="entry name" value="Transferase, Pyrimidine Nucleoside Phosphorylase, Chain C"/>
    <property type="match status" value="1"/>
</dbReference>
<dbReference type="NCBIfam" id="TIGR01245">
    <property type="entry name" value="trpD"/>
    <property type="match status" value="1"/>
</dbReference>
<evidence type="ECO:0008006" key="6">
    <source>
        <dbReference type="Google" id="ProtNLM"/>
    </source>
</evidence>
<evidence type="ECO:0000313" key="5">
    <source>
        <dbReference type="EMBL" id="KKN05315.1"/>
    </source>
</evidence>
<dbReference type="GO" id="GO:0005829">
    <property type="term" value="C:cytosol"/>
    <property type="evidence" value="ECO:0007669"/>
    <property type="project" value="TreeGrafter"/>
</dbReference>
<dbReference type="Pfam" id="PF02885">
    <property type="entry name" value="Glycos_trans_3N"/>
    <property type="match status" value="1"/>
</dbReference>
<dbReference type="AlphaFoldDB" id="A0A0F9MDB2"/>
<keyword evidence="2" id="KW-0808">Transferase</keyword>
<feature type="domain" description="Glycosyl transferase family 3" evidence="3">
    <location>
        <begin position="75"/>
        <end position="317"/>
    </location>
</feature>
<organism evidence="5">
    <name type="scientific">marine sediment metagenome</name>
    <dbReference type="NCBI Taxonomy" id="412755"/>
    <lineage>
        <taxon>unclassified sequences</taxon>
        <taxon>metagenomes</taxon>
        <taxon>ecological metagenomes</taxon>
    </lineage>
</organism>